<protein>
    <submittedName>
        <fullName evidence="3">HIT domain-containing protein</fullName>
    </submittedName>
</protein>
<evidence type="ECO:0000256" key="1">
    <source>
        <dbReference type="PROSITE-ProRule" id="PRU00464"/>
    </source>
</evidence>
<dbReference type="Pfam" id="PF01230">
    <property type="entry name" value="HIT"/>
    <property type="match status" value="1"/>
</dbReference>
<dbReference type="SUPFAM" id="SSF54197">
    <property type="entry name" value="HIT-like"/>
    <property type="match status" value="1"/>
</dbReference>
<dbReference type="PROSITE" id="PS51084">
    <property type="entry name" value="HIT_2"/>
    <property type="match status" value="1"/>
</dbReference>
<evidence type="ECO:0000259" key="2">
    <source>
        <dbReference type="PROSITE" id="PS51084"/>
    </source>
</evidence>
<proteinExistence type="predicted"/>
<dbReference type="PIRSF" id="PIRSF000714">
    <property type="entry name" value="HIT"/>
    <property type="match status" value="1"/>
</dbReference>
<dbReference type="RefSeq" id="WP_210681787.1">
    <property type="nucleotide sequence ID" value="NZ_JAGMWN010000004.1"/>
</dbReference>
<dbReference type="Proteomes" id="UP000672602">
    <property type="component" value="Unassembled WGS sequence"/>
</dbReference>
<dbReference type="GO" id="GO:0003824">
    <property type="term" value="F:catalytic activity"/>
    <property type="evidence" value="ECO:0007669"/>
    <property type="project" value="InterPro"/>
</dbReference>
<dbReference type="EMBL" id="JAGMWN010000004">
    <property type="protein sequence ID" value="MBP5857192.1"/>
    <property type="molecule type" value="Genomic_DNA"/>
</dbReference>
<keyword evidence="4" id="KW-1185">Reference proteome</keyword>
<reference evidence="3" key="1">
    <citation type="submission" date="2021-04" db="EMBL/GenBank/DDBJ databases">
        <authorList>
            <person name="Zhang D.-C."/>
        </authorList>
    </citation>
    <scope>NUCLEOTIDE SEQUENCE</scope>
    <source>
        <strain evidence="3">CGMCC 1.15697</strain>
    </source>
</reference>
<feature type="domain" description="HIT" evidence="2">
    <location>
        <begin position="41"/>
        <end position="110"/>
    </location>
</feature>
<dbReference type="AlphaFoldDB" id="A0A8J7RYR7"/>
<comment type="caution">
    <text evidence="1">Lacks conserved residue(s) required for the propagation of feature annotation.</text>
</comment>
<dbReference type="InterPro" id="IPR011146">
    <property type="entry name" value="HIT-like"/>
</dbReference>
<name>A0A8J7RYR7_9PROT</name>
<sequence length="142" mass="16038">MTGPTSDDFMLHPRLAEDTAMVKDLTLCRLLLMRDARFPWMILVPRRADIREIHDLTQADQRQLLAEVTTLSKAMEREWHADKMNVAALGNMVPQLHIHVIARFDGDAAWPGPVWGAGTATPYEEARLTETLTRLNAALHKA</sequence>
<dbReference type="Gene3D" id="3.30.428.10">
    <property type="entry name" value="HIT-like"/>
    <property type="match status" value="1"/>
</dbReference>
<gene>
    <name evidence="3" type="ORF">KAJ83_09245</name>
</gene>
<accession>A0A8J7RYR7</accession>
<dbReference type="InterPro" id="IPR026026">
    <property type="entry name" value="HIT_Hint"/>
</dbReference>
<organism evidence="3 4">
    <name type="scientific">Marivibrio halodurans</name>
    <dbReference type="NCBI Taxonomy" id="2039722"/>
    <lineage>
        <taxon>Bacteria</taxon>
        <taxon>Pseudomonadati</taxon>
        <taxon>Pseudomonadota</taxon>
        <taxon>Alphaproteobacteria</taxon>
        <taxon>Rhodospirillales</taxon>
        <taxon>Rhodospirillaceae</taxon>
        <taxon>Marivibrio</taxon>
    </lineage>
</organism>
<evidence type="ECO:0000313" key="4">
    <source>
        <dbReference type="Proteomes" id="UP000672602"/>
    </source>
</evidence>
<dbReference type="InterPro" id="IPR036265">
    <property type="entry name" value="HIT-like_sf"/>
</dbReference>
<evidence type="ECO:0000313" key="3">
    <source>
        <dbReference type="EMBL" id="MBP5857192.1"/>
    </source>
</evidence>
<comment type="caution">
    <text evidence="3">The sequence shown here is derived from an EMBL/GenBank/DDBJ whole genome shotgun (WGS) entry which is preliminary data.</text>
</comment>